<keyword evidence="2" id="KW-0378">Hydrolase</keyword>
<dbReference type="GO" id="GO:0003676">
    <property type="term" value="F:nucleic acid binding"/>
    <property type="evidence" value="ECO:0007669"/>
    <property type="project" value="InterPro"/>
</dbReference>
<dbReference type="Pfam" id="PF08797">
    <property type="entry name" value="HIRAN"/>
    <property type="match status" value="1"/>
</dbReference>
<dbReference type="GO" id="GO:0008270">
    <property type="term" value="F:zinc ion binding"/>
    <property type="evidence" value="ECO:0007669"/>
    <property type="project" value="InterPro"/>
</dbReference>
<evidence type="ECO:0000259" key="3">
    <source>
        <dbReference type="SMART" id="SM00910"/>
    </source>
</evidence>
<protein>
    <recommendedName>
        <fullName evidence="3">HIRAN domain-containing protein</fullName>
    </recommendedName>
</protein>
<evidence type="ECO:0000313" key="5">
    <source>
        <dbReference type="Proteomes" id="UP001163046"/>
    </source>
</evidence>
<name>A0A9W9ZFU2_9CNID</name>
<dbReference type="InterPro" id="IPR014905">
    <property type="entry name" value="HIRAN"/>
</dbReference>
<dbReference type="Proteomes" id="UP001163046">
    <property type="component" value="Unassembled WGS sequence"/>
</dbReference>
<accession>A0A9W9ZFU2</accession>
<dbReference type="EMBL" id="MU826353">
    <property type="protein sequence ID" value="KAJ7380545.1"/>
    <property type="molecule type" value="Genomic_DNA"/>
</dbReference>
<gene>
    <name evidence="4" type="ORF">OS493_009011</name>
</gene>
<evidence type="ECO:0000256" key="2">
    <source>
        <dbReference type="ARBA" id="ARBA00022801"/>
    </source>
</evidence>
<keyword evidence="1" id="KW-0479">Metal-binding</keyword>
<reference evidence="4" key="1">
    <citation type="submission" date="2023-01" db="EMBL/GenBank/DDBJ databases">
        <title>Genome assembly of the deep-sea coral Lophelia pertusa.</title>
        <authorList>
            <person name="Herrera S."/>
            <person name="Cordes E."/>
        </authorList>
    </citation>
    <scope>NUCLEOTIDE SEQUENCE</scope>
    <source>
        <strain evidence="4">USNM1676648</strain>
        <tissue evidence="4">Polyp</tissue>
    </source>
</reference>
<dbReference type="Gene3D" id="3.30.70.2330">
    <property type="match status" value="1"/>
</dbReference>
<proteinExistence type="predicted"/>
<evidence type="ECO:0000256" key="1">
    <source>
        <dbReference type="ARBA" id="ARBA00022723"/>
    </source>
</evidence>
<dbReference type="GO" id="GO:0016818">
    <property type="term" value="F:hydrolase activity, acting on acid anhydrides, in phosphorus-containing anhydrides"/>
    <property type="evidence" value="ECO:0007669"/>
    <property type="project" value="InterPro"/>
</dbReference>
<feature type="domain" description="HIRAN" evidence="3">
    <location>
        <begin position="6"/>
        <end position="106"/>
    </location>
</feature>
<organism evidence="4 5">
    <name type="scientific">Desmophyllum pertusum</name>
    <dbReference type="NCBI Taxonomy" id="174260"/>
    <lineage>
        <taxon>Eukaryota</taxon>
        <taxon>Metazoa</taxon>
        <taxon>Cnidaria</taxon>
        <taxon>Anthozoa</taxon>
        <taxon>Hexacorallia</taxon>
        <taxon>Scleractinia</taxon>
        <taxon>Caryophylliina</taxon>
        <taxon>Caryophylliidae</taxon>
        <taxon>Desmophyllum</taxon>
    </lineage>
</organism>
<keyword evidence="5" id="KW-1185">Reference proteome</keyword>
<dbReference type="SMART" id="SM00910">
    <property type="entry name" value="HIRAN"/>
    <property type="match status" value="1"/>
</dbReference>
<sequence length="194" mass="22530">MAEECEVYIESSVRGYHAYFKDTTVCVGEVLRCEIEDNNEHDKYAIAVRNEEGKLVGHVPIELSKRFNKLLQDYGDIEAECIGNRFNAGHGKGLEFPADYRLTGNSLYLRRFIRRLKTKEFGFLFQQNLRLAVSVRPEFHSVFVFVEYIKAANKIIFVLFYTLFNKFMPQRTLGCSFVAKKYSPNIYVLCHIAN</sequence>
<evidence type="ECO:0000313" key="4">
    <source>
        <dbReference type="EMBL" id="KAJ7380545.1"/>
    </source>
</evidence>
<dbReference type="AlphaFoldDB" id="A0A9W9ZFU2"/>
<dbReference type="OrthoDB" id="5977542at2759"/>
<comment type="caution">
    <text evidence="4">The sequence shown here is derived from an EMBL/GenBank/DDBJ whole genome shotgun (WGS) entry which is preliminary data.</text>
</comment>